<dbReference type="EMBL" id="BMQA01000025">
    <property type="protein sequence ID" value="GGJ40665.1"/>
    <property type="molecule type" value="Genomic_DNA"/>
</dbReference>
<accession>A0A917NYE8</accession>
<keyword evidence="2 4" id="KW-0238">DNA-binding</keyword>
<dbReference type="SUPFAM" id="SSF46689">
    <property type="entry name" value="Homeodomain-like"/>
    <property type="match status" value="1"/>
</dbReference>
<dbReference type="InterPro" id="IPR001647">
    <property type="entry name" value="HTH_TetR"/>
</dbReference>
<reference evidence="6" key="2">
    <citation type="submission" date="2020-09" db="EMBL/GenBank/DDBJ databases">
        <authorList>
            <person name="Sun Q."/>
            <person name="Ohkuma M."/>
        </authorList>
    </citation>
    <scope>NUCLEOTIDE SEQUENCE</scope>
    <source>
        <strain evidence="6">JCM 3086</strain>
    </source>
</reference>
<name>A0A917NYE8_9ACTN</name>
<dbReference type="PANTHER" id="PTHR47506">
    <property type="entry name" value="TRANSCRIPTIONAL REGULATORY PROTEIN"/>
    <property type="match status" value="1"/>
</dbReference>
<evidence type="ECO:0000313" key="7">
    <source>
        <dbReference type="Proteomes" id="UP000657574"/>
    </source>
</evidence>
<dbReference type="Pfam" id="PF00440">
    <property type="entry name" value="TetR_N"/>
    <property type="match status" value="1"/>
</dbReference>
<sequence length="197" mass="21784">MARRSMREEIVNAAVDRFHTHGYNAAGIKDIAEAAGVPKGSVYNHFESKEALALVVLELYGETRRLGELSDRSVEPLVRLRRHFEFLRDEQEQYGFTRGCLLGNFGAEVADHSMALRGKIHEGFDQWSHALAGALRDAVMTGDVDSTVDPDTTAIFLLSSWEGALVAARSSRSAKPFDAFFSSVFDRLLVPGLREPA</sequence>
<keyword evidence="7" id="KW-1185">Reference proteome</keyword>
<feature type="domain" description="HTH tetR-type" evidence="5">
    <location>
        <begin position="4"/>
        <end position="64"/>
    </location>
</feature>
<dbReference type="PROSITE" id="PS50977">
    <property type="entry name" value="HTH_TETR_2"/>
    <property type="match status" value="1"/>
</dbReference>
<dbReference type="Gene3D" id="1.10.357.10">
    <property type="entry name" value="Tetracycline Repressor, domain 2"/>
    <property type="match status" value="1"/>
</dbReference>
<dbReference type="GO" id="GO:0003677">
    <property type="term" value="F:DNA binding"/>
    <property type="evidence" value="ECO:0007669"/>
    <property type="project" value="UniProtKB-UniRule"/>
</dbReference>
<evidence type="ECO:0000256" key="4">
    <source>
        <dbReference type="PROSITE-ProRule" id="PRU00335"/>
    </source>
</evidence>
<evidence type="ECO:0000256" key="1">
    <source>
        <dbReference type="ARBA" id="ARBA00023015"/>
    </source>
</evidence>
<evidence type="ECO:0000259" key="5">
    <source>
        <dbReference type="PROSITE" id="PS50977"/>
    </source>
</evidence>
<gene>
    <name evidence="6" type="ORF">GCM10010121_059620</name>
</gene>
<dbReference type="PANTHER" id="PTHR47506:SF6">
    <property type="entry name" value="HTH-TYPE TRANSCRIPTIONAL REPRESSOR NEMR"/>
    <property type="match status" value="1"/>
</dbReference>
<dbReference type="InterPro" id="IPR011075">
    <property type="entry name" value="TetR_C"/>
</dbReference>
<keyword evidence="3" id="KW-0804">Transcription</keyword>
<reference evidence="6" key="1">
    <citation type="journal article" date="2014" name="Int. J. Syst. Evol. Microbiol.">
        <title>Complete genome sequence of Corynebacterium casei LMG S-19264T (=DSM 44701T), isolated from a smear-ripened cheese.</title>
        <authorList>
            <consortium name="US DOE Joint Genome Institute (JGI-PGF)"/>
            <person name="Walter F."/>
            <person name="Albersmeier A."/>
            <person name="Kalinowski J."/>
            <person name="Ruckert C."/>
        </authorList>
    </citation>
    <scope>NUCLEOTIDE SEQUENCE</scope>
    <source>
        <strain evidence="6">JCM 3086</strain>
    </source>
</reference>
<comment type="caution">
    <text evidence="6">The sequence shown here is derived from an EMBL/GenBank/DDBJ whole genome shotgun (WGS) entry which is preliminary data.</text>
</comment>
<dbReference type="PRINTS" id="PR00455">
    <property type="entry name" value="HTHTETR"/>
</dbReference>
<evidence type="ECO:0000256" key="3">
    <source>
        <dbReference type="ARBA" id="ARBA00023163"/>
    </source>
</evidence>
<feature type="DNA-binding region" description="H-T-H motif" evidence="4">
    <location>
        <begin position="27"/>
        <end position="46"/>
    </location>
</feature>
<dbReference type="SUPFAM" id="SSF48498">
    <property type="entry name" value="Tetracyclin repressor-like, C-terminal domain"/>
    <property type="match status" value="1"/>
</dbReference>
<dbReference type="Proteomes" id="UP000657574">
    <property type="component" value="Unassembled WGS sequence"/>
</dbReference>
<protein>
    <submittedName>
        <fullName evidence="6">TetR family transcriptional regulator</fullName>
    </submittedName>
</protein>
<keyword evidence="1" id="KW-0805">Transcription regulation</keyword>
<organism evidence="6 7">
    <name type="scientific">Streptomyces brasiliensis</name>
    <dbReference type="NCBI Taxonomy" id="1954"/>
    <lineage>
        <taxon>Bacteria</taxon>
        <taxon>Bacillati</taxon>
        <taxon>Actinomycetota</taxon>
        <taxon>Actinomycetes</taxon>
        <taxon>Kitasatosporales</taxon>
        <taxon>Streptomycetaceae</taxon>
        <taxon>Streptomyces</taxon>
    </lineage>
</organism>
<dbReference type="Pfam" id="PF16925">
    <property type="entry name" value="TetR_C_13"/>
    <property type="match status" value="1"/>
</dbReference>
<evidence type="ECO:0000313" key="6">
    <source>
        <dbReference type="EMBL" id="GGJ40665.1"/>
    </source>
</evidence>
<proteinExistence type="predicted"/>
<evidence type="ECO:0000256" key="2">
    <source>
        <dbReference type="ARBA" id="ARBA00023125"/>
    </source>
</evidence>
<dbReference type="InterPro" id="IPR036271">
    <property type="entry name" value="Tet_transcr_reg_TetR-rel_C_sf"/>
</dbReference>
<dbReference type="AlphaFoldDB" id="A0A917NYE8"/>
<dbReference type="InterPro" id="IPR009057">
    <property type="entry name" value="Homeodomain-like_sf"/>
</dbReference>